<evidence type="ECO:0000313" key="1">
    <source>
        <dbReference type="EMBL" id="GIF08536.1"/>
    </source>
</evidence>
<sequence length="231" mass="24924">MNVYDIAGRLPSIPVLRDRCRALAVLELIQGTGYEYYSYTAWGDDEAALMSNGGGGEYTIVFGEAGVFIRLFDHESAMSPYAASDETALWPGLLDGLPPEFAGHVTEPAFCDGDDLIATAVLWRRTTDERWHAGVGITFPPSRGPYDISPDGTDRLSILCDDIVDEYVDFASGYHEAEIDRDAVAHVAALRPLTDDVVRALNPESSLAAVRTGVAATGYPIAPAVSQRRPG</sequence>
<proteinExistence type="predicted"/>
<dbReference type="RefSeq" id="WP_203683885.1">
    <property type="nucleotide sequence ID" value="NZ_BOMW01000064.1"/>
</dbReference>
<dbReference type="EMBL" id="BOMW01000064">
    <property type="protein sequence ID" value="GIF08536.1"/>
    <property type="molecule type" value="Genomic_DNA"/>
</dbReference>
<reference evidence="1" key="1">
    <citation type="submission" date="2021-01" db="EMBL/GenBank/DDBJ databases">
        <title>Whole genome shotgun sequence of Actinoplanes siamensis NBRC 109076.</title>
        <authorList>
            <person name="Komaki H."/>
            <person name="Tamura T."/>
        </authorList>
    </citation>
    <scope>NUCLEOTIDE SEQUENCE</scope>
    <source>
        <strain evidence="1">NBRC 109076</strain>
    </source>
</reference>
<keyword evidence="2" id="KW-1185">Reference proteome</keyword>
<comment type="caution">
    <text evidence="1">The sequence shown here is derived from an EMBL/GenBank/DDBJ whole genome shotgun (WGS) entry which is preliminary data.</text>
</comment>
<name>A0A919NCV1_9ACTN</name>
<gene>
    <name evidence="1" type="ORF">Asi03nite_60740</name>
</gene>
<protein>
    <submittedName>
        <fullName evidence="1">Uncharacterized protein</fullName>
    </submittedName>
</protein>
<dbReference type="Proteomes" id="UP000629619">
    <property type="component" value="Unassembled WGS sequence"/>
</dbReference>
<dbReference type="AlphaFoldDB" id="A0A919NCV1"/>
<evidence type="ECO:0000313" key="2">
    <source>
        <dbReference type="Proteomes" id="UP000629619"/>
    </source>
</evidence>
<accession>A0A919NCV1</accession>
<organism evidence="1 2">
    <name type="scientific">Actinoplanes siamensis</name>
    <dbReference type="NCBI Taxonomy" id="1223317"/>
    <lineage>
        <taxon>Bacteria</taxon>
        <taxon>Bacillati</taxon>
        <taxon>Actinomycetota</taxon>
        <taxon>Actinomycetes</taxon>
        <taxon>Micromonosporales</taxon>
        <taxon>Micromonosporaceae</taxon>
        <taxon>Actinoplanes</taxon>
    </lineage>
</organism>